<dbReference type="PROSITE" id="PS50885">
    <property type="entry name" value="HAMP"/>
    <property type="match status" value="1"/>
</dbReference>
<dbReference type="Gene3D" id="6.10.340.10">
    <property type="match status" value="1"/>
</dbReference>
<feature type="transmembrane region" description="Helical" evidence="2">
    <location>
        <begin position="315"/>
        <end position="335"/>
    </location>
</feature>
<proteinExistence type="predicted"/>
<accession>A0A0H2X1A9</accession>
<dbReference type="KEGG" id="cta:CTA_0638"/>
<dbReference type="Proteomes" id="UP000002532">
    <property type="component" value="Chromosome"/>
</dbReference>
<keyword evidence="5" id="KW-1185">Reference proteome</keyword>
<dbReference type="Gene3D" id="3.60.40.10">
    <property type="entry name" value="PPM-type phosphatase domain"/>
    <property type="match status" value="1"/>
</dbReference>
<dbReference type="CDD" id="cd06225">
    <property type="entry name" value="HAMP"/>
    <property type="match status" value="1"/>
</dbReference>
<dbReference type="GO" id="GO:0016791">
    <property type="term" value="F:phosphatase activity"/>
    <property type="evidence" value="ECO:0007669"/>
    <property type="project" value="TreeGrafter"/>
</dbReference>
<dbReference type="InterPro" id="IPR052016">
    <property type="entry name" value="Bact_Sigma-Reg"/>
</dbReference>
<feature type="transmembrane region" description="Helical" evidence="2">
    <location>
        <begin position="21"/>
        <end position="40"/>
    </location>
</feature>
<reference evidence="4 5" key="1">
    <citation type="journal article" date="2005" name="Infect. Immun.">
        <title>Comparative genomic analysis of Chlamydia trachomatis oculotropic and genitotropic strains.</title>
        <authorList>
            <person name="Carlson J.H."/>
            <person name="Porcella S.F."/>
            <person name="McClarty G."/>
            <person name="Caldwell H.D."/>
        </authorList>
    </citation>
    <scope>NUCLEOTIDE SEQUENCE [LARGE SCALE GENOMIC DNA]</scope>
    <source>
        <strain evidence="5">ATCC VR-571B / DSM 19440 / HAR-13</strain>
    </source>
</reference>
<dbReference type="HOGENOM" id="CLU_029104_0_0_0"/>
<keyword evidence="1" id="KW-0378">Hydrolase</keyword>
<evidence type="ECO:0000313" key="5">
    <source>
        <dbReference type="Proteomes" id="UP000002532"/>
    </source>
</evidence>
<dbReference type="Pfam" id="PF07228">
    <property type="entry name" value="SpoIIE"/>
    <property type="match status" value="1"/>
</dbReference>
<organism evidence="4 5">
    <name type="scientific">Chlamydia trachomatis serovar A (strain ATCC VR-571B / DSM 19440 / HAR-13)</name>
    <dbReference type="NCBI Taxonomy" id="315277"/>
    <lineage>
        <taxon>Bacteria</taxon>
        <taxon>Pseudomonadati</taxon>
        <taxon>Chlamydiota</taxon>
        <taxon>Chlamydiia</taxon>
        <taxon>Chlamydiales</taxon>
        <taxon>Chlamydiaceae</taxon>
        <taxon>Chlamydia/Chlamydophila group</taxon>
        <taxon>Chlamydia</taxon>
    </lineage>
</organism>
<dbReference type="PANTHER" id="PTHR43156:SF2">
    <property type="entry name" value="STAGE II SPORULATION PROTEIN E"/>
    <property type="match status" value="1"/>
</dbReference>
<dbReference type="SMART" id="SM00331">
    <property type="entry name" value="PP2C_SIG"/>
    <property type="match status" value="1"/>
</dbReference>
<dbReference type="RefSeq" id="WP_011324783.1">
    <property type="nucleotide sequence ID" value="NC_007429.1"/>
</dbReference>
<dbReference type="InterPro" id="IPR001932">
    <property type="entry name" value="PPM-type_phosphatase-like_dom"/>
</dbReference>
<dbReference type="AlphaFoldDB" id="A0A0H2X1A9"/>
<evidence type="ECO:0000256" key="2">
    <source>
        <dbReference type="SAM" id="Phobius"/>
    </source>
</evidence>
<keyword evidence="2" id="KW-1133">Transmembrane helix</keyword>
<dbReference type="GO" id="GO:0007165">
    <property type="term" value="P:signal transduction"/>
    <property type="evidence" value="ECO:0007669"/>
    <property type="project" value="InterPro"/>
</dbReference>
<gene>
    <name evidence="4" type="primary">rbsU</name>
    <name evidence="4" type="ordered locus">CTA_0638</name>
</gene>
<evidence type="ECO:0000256" key="1">
    <source>
        <dbReference type="ARBA" id="ARBA00022801"/>
    </source>
</evidence>
<name>A0A0H2X1A9_CHLTA</name>
<dbReference type="PANTHER" id="PTHR43156">
    <property type="entry name" value="STAGE II SPORULATION PROTEIN E-RELATED"/>
    <property type="match status" value="1"/>
</dbReference>
<dbReference type="SMART" id="SM00304">
    <property type="entry name" value="HAMP"/>
    <property type="match status" value="1"/>
</dbReference>
<dbReference type="InterPro" id="IPR003660">
    <property type="entry name" value="HAMP_dom"/>
</dbReference>
<sequence>MTISIHENKYSMISFTRTIGFRLWLICVAAIMFPLGINILQLNLQQYKKTLSSITSDLRENALFKAHTLQQTIPLNIDILALFSEIFDLDRGVPAEPDLALSKEMEKIFHSTYKEISLVKKEADGNFRVVASSRIEQLGKNYNQEIFLSDSQPFLATLRHSGSDSQVLAVLQTNIFDISSQEVLGVLYTLSDTNYLLNGLLAAKDPLSVKTAILSKNGIILQATDSSLDLVSIHKTVSKEQFCDVFLRDDICPPHLLLRPPLNLDPLPYGENFVSFCIGNTEMWGYIHSLPEMDFRILTYEEKSIIFASLWRRTLLYFAYFCCVLLGSITAFLVAKRLSKPIRKLATAMMETRRNQHHPYEPDSLGFEINHLGEIFNSMVQSLLQQQSLAEKNFEIKQHAQNALRLGEEAQQRLLPNQLPDSPTTEIAKAYIPAITVGGDFFDIFVIGEGPQAKLFLIVADASGKGVNACTYSLFLKNMLHTFLSELSSIQEAVQQTAALFYQQTAESGMFVTLCIYCYHYATRELEYYSCGHNPACLRAPNGDISFLSHPGMALGFLPEVPPHPAYTLVLEEESLLVLYTDGVTEASNKHGEMFGEERLKALVASLTKQSAEEAIQSIMFSIKSFVKDCPQHDDITLLVLKIPKEPSAY</sequence>
<dbReference type="Pfam" id="PF00672">
    <property type="entry name" value="HAMP"/>
    <property type="match status" value="1"/>
</dbReference>
<feature type="domain" description="HAMP" evidence="3">
    <location>
        <begin position="336"/>
        <end position="388"/>
    </location>
</feature>
<keyword evidence="2" id="KW-0812">Transmembrane</keyword>
<dbReference type="EMBL" id="CP000051">
    <property type="protein sequence ID" value="AAX50863.1"/>
    <property type="molecule type" value="Genomic_DNA"/>
</dbReference>
<evidence type="ECO:0000313" key="4">
    <source>
        <dbReference type="EMBL" id="AAX50863.1"/>
    </source>
</evidence>
<dbReference type="SUPFAM" id="SSF81606">
    <property type="entry name" value="PP2C-like"/>
    <property type="match status" value="1"/>
</dbReference>
<dbReference type="InterPro" id="IPR036457">
    <property type="entry name" value="PPM-type-like_dom_sf"/>
</dbReference>
<evidence type="ECO:0000259" key="3">
    <source>
        <dbReference type="PROSITE" id="PS50885"/>
    </source>
</evidence>
<keyword evidence="2" id="KW-0472">Membrane</keyword>
<protein>
    <submittedName>
        <fullName evidence="4">Sigma regulatory family protein-PP2C phosphatase</fullName>
    </submittedName>
</protein>
<dbReference type="GO" id="GO:0016020">
    <property type="term" value="C:membrane"/>
    <property type="evidence" value="ECO:0007669"/>
    <property type="project" value="InterPro"/>
</dbReference>